<protein>
    <submittedName>
        <fullName evidence="1">Uncharacterized protein</fullName>
    </submittedName>
</protein>
<dbReference type="Proteomes" id="UP000830671">
    <property type="component" value="Chromosome 4"/>
</dbReference>
<dbReference type="KEGG" id="clup:CLUP02_08379"/>
<proteinExistence type="predicted"/>
<reference evidence="1" key="1">
    <citation type="journal article" date="2021" name="Mol. Plant Microbe Interact.">
        <title>Complete Genome Sequence of the Plant-Pathogenic Fungus Colletotrichum lupini.</title>
        <authorList>
            <person name="Baroncelli R."/>
            <person name="Pensec F."/>
            <person name="Da Lio D."/>
            <person name="Boufleur T."/>
            <person name="Vicente I."/>
            <person name="Sarrocco S."/>
            <person name="Picot A."/>
            <person name="Baraldi E."/>
            <person name="Sukno S."/>
            <person name="Thon M."/>
            <person name="Le Floch G."/>
        </authorList>
    </citation>
    <scope>NUCLEOTIDE SEQUENCE</scope>
    <source>
        <strain evidence="1">IMI 504893</strain>
    </source>
</reference>
<dbReference type="AlphaFoldDB" id="A0A9Q8SSQ1"/>
<organism evidence="1 2">
    <name type="scientific">Colletotrichum lupini</name>
    <dbReference type="NCBI Taxonomy" id="145971"/>
    <lineage>
        <taxon>Eukaryota</taxon>
        <taxon>Fungi</taxon>
        <taxon>Dikarya</taxon>
        <taxon>Ascomycota</taxon>
        <taxon>Pezizomycotina</taxon>
        <taxon>Sordariomycetes</taxon>
        <taxon>Hypocreomycetidae</taxon>
        <taxon>Glomerellales</taxon>
        <taxon>Glomerellaceae</taxon>
        <taxon>Colletotrichum</taxon>
        <taxon>Colletotrichum acutatum species complex</taxon>
    </lineage>
</organism>
<dbReference type="EMBL" id="CP019476">
    <property type="protein sequence ID" value="UQC82889.1"/>
    <property type="molecule type" value="Genomic_DNA"/>
</dbReference>
<keyword evidence="2" id="KW-1185">Reference proteome</keyword>
<gene>
    <name evidence="1" type="ORF">CLUP02_08379</name>
</gene>
<dbReference type="RefSeq" id="XP_049144512.1">
    <property type="nucleotide sequence ID" value="XM_049287369.1"/>
</dbReference>
<dbReference type="GeneID" id="73342379"/>
<sequence>MASSEPIMSFRSPTPFYLIPLNCTDTPRRGMLDELPWTDCLEHREAKSLYAVDRGATPDSQMTSCCMHIHNHPAKPFPEFEFNITGIQIQLDFTKFSHAFSNCIIPRNEPSTGHAAPLYLPSNTRHSAAFGLACTWGKRDPDKSHVHLLRVEGRGLPRNTPPLSASRNLSIFFVPQNDSNIPLLILLSLTVAVAVSSAVPCRLPFLEPSARVNTARASDLSAHGHGLVRYLFGHFVGPCYFQGGRHQPAPFQAVCAGCDCIVRTLSALRGLTEERSRHEHANAFQNAIVV</sequence>
<evidence type="ECO:0000313" key="1">
    <source>
        <dbReference type="EMBL" id="UQC82889.1"/>
    </source>
</evidence>
<evidence type="ECO:0000313" key="2">
    <source>
        <dbReference type="Proteomes" id="UP000830671"/>
    </source>
</evidence>
<accession>A0A9Q8SSQ1</accession>
<name>A0A9Q8SSQ1_9PEZI</name>